<evidence type="ECO:0000313" key="6">
    <source>
        <dbReference type="Proteomes" id="UP000504603"/>
    </source>
</evidence>
<evidence type="ECO:0000256" key="2">
    <source>
        <dbReference type="ARBA" id="ARBA00022771"/>
    </source>
</evidence>
<gene>
    <name evidence="7" type="primary">LOC111019547</name>
</gene>
<dbReference type="InterPro" id="IPR001841">
    <property type="entry name" value="Znf_RING"/>
</dbReference>
<organism evidence="6 7">
    <name type="scientific">Momordica charantia</name>
    <name type="common">Bitter gourd</name>
    <name type="synonym">Balsam pear</name>
    <dbReference type="NCBI Taxonomy" id="3673"/>
    <lineage>
        <taxon>Eukaryota</taxon>
        <taxon>Viridiplantae</taxon>
        <taxon>Streptophyta</taxon>
        <taxon>Embryophyta</taxon>
        <taxon>Tracheophyta</taxon>
        <taxon>Spermatophyta</taxon>
        <taxon>Magnoliopsida</taxon>
        <taxon>eudicotyledons</taxon>
        <taxon>Gunneridae</taxon>
        <taxon>Pentapetalae</taxon>
        <taxon>rosids</taxon>
        <taxon>fabids</taxon>
        <taxon>Cucurbitales</taxon>
        <taxon>Cucurbitaceae</taxon>
        <taxon>Momordiceae</taxon>
        <taxon>Momordica</taxon>
    </lineage>
</organism>
<dbReference type="GO" id="GO:0005634">
    <property type="term" value="C:nucleus"/>
    <property type="evidence" value="ECO:0007669"/>
    <property type="project" value="TreeGrafter"/>
</dbReference>
<dbReference type="SMART" id="SM00184">
    <property type="entry name" value="RING"/>
    <property type="match status" value="1"/>
</dbReference>
<evidence type="ECO:0000256" key="3">
    <source>
        <dbReference type="ARBA" id="ARBA00022833"/>
    </source>
</evidence>
<dbReference type="GO" id="GO:0061630">
    <property type="term" value="F:ubiquitin protein ligase activity"/>
    <property type="evidence" value="ECO:0007669"/>
    <property type="project" value="TreeGrafter"/>
</dbReference>
<dbReference type="PROSITE" id="PS50089">
    <property type="entry name" value="ZF_RING_2"/>
    <property type="match status" value="1"/>
</dbReference>
<name>A0A6J1DBR5_MOMCH</name>
<dbReference type="SUPFAM" id="SSF57850">
    <property type="entry name" value="RING/U-box"/>
    <property type="match status" value="1"/>
</dbReference>
<keyword evidence="3" id="KW-0862">Zinc</keyword>
<evidence type="ECO:0000259" key="5">
    <source>
        <dbReference type="PROSITE" id="PS50089"/>
    </source>
</evidence>
<keyword evidence="6" id="KW-1185">Reference proteome</keyword>
<evidence type="ECO:0000256" key="4">
    <source>
        <dbReference type="PROSITE-ProRule" id="PRU00175"/>
    </source>
</evidence>
<sequence length="208" mass="22715">MSSSTSFSVRYCLHGHRSVVSSGDQPHQVLQVRLRSQSRMISRSPAAILQETSWTPMANAVFPLPLSALNGLLFLEAYIRQLLCSLDLPEGACEVIARKIASFVVELAGGNSDQVNLHVVALVDYIEEMAIVAEEAPAGAAKSAISRLKKEKVEEEVELGDCSVCLNEMNGGSEVIKMPCGHVYHESCILSWLNKNNSCPLCRTKLEQ</sequence>
<dbReference type="GO" id="GO:0008270">
    <property type="term" value="F:zinc ion binding"/>
    <property type="evidence" value="ECO:0007669"/>
    <property type="project" value="UniProtKB-KW"/>
</dbReference>
<dbReference type="RefSeq" id="XP_022151640.1">
    <property type="nucleotide sequence ID" value="XM_022295948.1"/>
</dbReference>
<evidence type="ECO:0000313" key="7">
    <source>
        <dbReference type="RefSeq" id="XP_022151640.1"/>
    </source>
</evidence>
<keyword evidence="1" id="KW-0479">Metal-binding</keyword>
<dbReference type="InterPro" id="IPR013083">
    <property type="entry name" value="Znf_RING/FYVE/PHD"/>
</dbReference>
<dbReference type="InterPro" id="IPR051834">
    <property type="entry name" value="RING_finger_E3_ligase"/>
</dbReference>
<dbReference type="PANTHER" id="PTHR45931">
    <property type="entry name" value="SI:CH211-59O9.10"/>
    <property type="match status" value="1"/>
</dbReference>
<dbReference type="GO" id="GO:0006511">
    <property type="term" value="P:ubiquitin-dependent protein catabolic process"/>
    <property type="evidence" value="ECO:0007669"/>
    <property type="project" value="TreeGrafter"/>
</dbReference>
<evidence type="ECO:0000256" key="1">
    <source>
        <dbReference type="ARBA" id="ARBA00022723"/>
    </source>
</evidence>
<accession>A0A6J1DBR5</accession>
<reference evidence="7" key="1">
    <citation type="submission" date="2025-08" db="UniProtKB">
        <authorList>
            <consortium name="RefSeq"/>
        </authorList>
    </citation>
    <scope>IDENTIFICATION</scope>
    <source>
        <strain evidence="7">OHB3-1</strain>
    </source>
</reference>
<dbReference type="GeneID" id="111019547"/>
<feature type="domain" description="RING-type" evidence="5">
    <location>
        <begin position="162"/>
        <end position="203"/>
    </location>
</feature>
<proteinExistence type="predicted"/>
<keyword evidence="2 4" id="KW-0863">Zinc-finger</keyword>
<protein>
    <submittedName>
        <fullName evidence="7">E3 ubiquitin-protein ligase RNF181-like</fullName>
    </submittedName>
</protein>
<dbReference type="AlphaFoldDB" id="A0A6J1DBR5"/>
<dbReference type="Gene3D" id="3.30.40.10">
    <property type="entry name" value="Zinc/RING finger domain, C3HC4 (zinc finger)"/>
    <property type="match status" value="1"/>
</dbReference>
<dbReference type="Proteomes" id="UP000504603">
    <property type="component" value="Unplaced"/>
</dbReference>
<dbReference type="Pfam" id="PF13639">
    <property type="entry name" value="zf-RING_2"/>
    <property type="match status" value="1"/>
</dbReference>
<dbReference type="OrthoDB" id="4348522at2759"/>
<dbReference type="KEGG" id="mcha:111019547"/>
<dbReference type="PANTHER" id="PTHR45931:SF16">
    <property type="entry name" value="RING_U-BOX SUPERFAMILY PROTEIN"/>
    <property type="match status" value="1"/>
</dbReference>